<feature type="compositionally biased region" description="Low complexity" evidence="1">
    <location>
        <begin position="11"/>
        <end position="20"/>
    </location>
</feature>
<reference evidence="2 3" key="1">
    <citation type="submission" date="2020-02" db="EMBL/GenBank/DDBJ databases">
        <authorList>
            <person name="Ma Q."/>
            <person name="Huang Y."/>
            <person name="Song X."/>
            <person name="Pei D."/>
        </authorList>
    </citation>
    <scope>NUCLEOTIDE SEQUENCE [LARGE SCALE GENOMIC DNA]</scope>
    <source>
        <strain evidence="2">Sxm20200214</strain>
        <tissue evidence="2">Leaf</tissue>
    </source>
</reference>
<gene>
    <name evidence="2" type="ORF">Bca52824_074974</name>
</gene>
<feature type="region of interest" description="Disordered" evidence="1">
    <location>
        <begin position="1"/>
        <end position="20"/>
    </location>
</feature>
<dbReference type="InterPro" id="IPR032716">
    <property type="entry name" value="ACC_epsilon"/>
</dbReference>
<dbReference type="GO" id="GO:0003989">
    <property type="term" value="F:acetyl-CoA carboxylase activity"/>
    <property type="evidence" value="ECO:0007669"/>
    <property type="project" value="InterPro"/>
</dbReference>
<keyword evidence="3" id="KW-1185">Reference proteome</keyword>
<proteinExistence type="predicted"/>
<name>A0A8X7PQ95_BRACI</name>
<dbReference type="EMBL" id="JAAMPC010000015">
    <property type="protein sequence ID" value="KAG2255680.1"/>
    <property type="molecule type" value="Genomic_DNA"/>
</dbReference>
<feature type="region of interest" description="Disordered" evidence="1">
    <location>
        <begin position="56"/>
        <end position="95"/>
    </location>
</feature>
<evidence type="ECO:0000313" key="3">
    <source>
        <dbReference type="Proteomes" id="UP000886595"/>
    </source>
</evidence>
<comment type="caution">
    <text evidence="2">The sequence shown here is derived from an EMBL/GenBank/DDBJ whole genome shotgun (WGS) entry which is preliminary data.</text>
</comment>
<dbReference type="Pfam" id="PF13822">
    <property type="entry name" value="ACC_epsilon"/>
    <property type="match status" value="1"/>
</dbReference>
<dbReference type="AlphaFoldDB" id="A0A8X7PQ95"/>
<feature type="compositionally biased region" description="Polar residues" evidence="1">
    <location>
        <begin position="78"/>
        <end position="89"/>
    </location>
</feature>
<organism evidence="2 3">
    <name type="scientific">Brassica carinata</name>
    <name type="common">Ethiopian mustard</name>
    <name type="synonym">Abyssinian cabbage</name>
    <dbReference type="NCBI Taxonomy" id="52824"/>
    <lineage>
        <taxon>Eukaryota</taxon>
        <taxon>Viridiplantae</taxon>
        <taxon>Streptophyta</taxon>
        <taxon>Embryophyta</taxon>
        <taxon>Tracheophyta</taxon>
        <taxon>Spermatophyta</taxon>
        <taxon>Magnoliopsida</taxon>
        <taxon>eudicotyledons</taxon>
        <taxon>Gunneridae</taxon>
        <taxon>Pentapetalae</taxon>
        <taxon>rosids</taxon>
        <taxon>malvids</taxon>
        <taxon>Brassicales</taxon>
        <taxon>Brassicaceae</taxon>
        <taxon>Brassiceae</taxon>
        <taxon>Brassica</taxon>
    </lineage>
</organism>
<protein>
    <submittedName>
        <fullName evidence="2">Uncharacterized protein</fullName>
    </submittedName>
</protein>
<accession>A0A8X7PQ95</accession>
<evidence type="ECO:0000313" key="2">
    <source>
        <dbReference type="EMBL" id="KAG2255680.1"/>
    </source>
</evidence>
<sequence length="95" mass="10110">MAQSDSPSGDESPSTEAAPTAAAFADTILERMAQQDAVQKATNEQLAAVTAILAPLAGNSADPAPTVRHLSNSRRRPQQIQTRSRSHNYPGTRRV</sequence>
<dbReference type="GO" id="GO:0004658">
    <property type="term" value="F:propionyl-CoA carboxylase activity"/>
    <property type="evidence" value="ECO:0007669"/>
    <property type="project" value="InterPro"/>
</dbReference>
<dbReference type="Proteomes" id="UP000886595">
    <property type="component" value="Unassembled WGS sequence"/>
</dbReference>
<evidence type="ECO:0000256" key="1">
    <source>
        <dbReference type="SAM" id="MobiDB-lite"/>
    </source>
</evidence>